<dbReference type="SUPFAM" id="SSF48726">
    <property type="entry name" value="Immunoglobulin"/>
    <property type="match status" value="1"/>
</dbReference>
<dbReference type="GeneTree" id="ENSGT00990000204852"/>
<evidence type="ECO:0000313" key="2">
    <source>
        <dbReference type="Proteomes" id="UP000694380"/>
    </source>
</evidence>
<reference evidence="1" key="2">
    <citation type="submission" date="2025-09" db="UniProtKB">
        <authorList>
            <consortium name="Ensembl"/>
        </authorList>
    </citation>
    <scope>IDENTIFICATION</scope>
</reference>
<name>A0A8C3H983_CHRPI</name>
<dbReference type="InterPro" id="IPR036179">
    <property type="entry name" value="Ig-like_dom_sf"/>
</dbReference>
<organism evidence="1 2">
    <name type="scientific">Chrysemys picta bellii</name>
    <name type="common">Western painted turtle</name>
    <name type="synonym">Emys bellii</name>
    <dbReference type="NCBI Taxonomy" id="8478"/>
    <lineage>
        <taxon>Eukaryota</taxon>
        <taxon>Metazoa</taxon>
        <taxon>Chordata</taxon>
        <taxon>Craniata</taxon>
        <taxon>Vertebrata</taxon>
        <taxon>Euteleostomi</taxon>
        <taxon>Archelosauria</taxon>
        <taxon>Testudinata</taxon>
        <taxon>Testudines</taxon>
        <taxon>Cryptodira</taxon>
        <taxon>Durocryptodira</taxon>
        <taxon>Testudinoidea</taxon>
        <taxon>Emydidae</taxon>
        <taxon>Chrysemys</taxon>
    </lineage>
</organism>
<proteinExistence type="predicted"/>
<accession>A0A8C3H983</accession>
<evidence type="ECO:0000313" key="1">
    <source>
        <dbReference type="Ensembl" id="ENSCPBP00000010371.1"/>
    </source>
</evidence>
<reference evidence="1" key="1">
    <citation type="submission" date="2025-08" db="UniProtKB">
        <authorList>
            <consortium name="Ensembl"/>
        </authorList>
    </citation>
    <scope>IDENTIFICATION</scope>
</reference>
<dbReference type="AlphaFoldDB" id="A0A8C3H983"/>
<dbReference type="Gene3D" id="2.60.40.10">
    <property type="entry name" value="Immunoglobulins"/>
    <property type="match status" value="1"/>
</dbReference>
<keyword evidence="2" id="KW-1185">Reference proteome</keyword>
<sequence length="120" mass="13106">HKPHPTLLGLNETDVVCVTLTYCLFVHPEGSYPKPSISVSPGGVIPAGRNVIIRCRNQRLGMTFLLYKAGDGNYLTYTDPAGFEAEFPITSDPTPYLYPDCPKLSPLPPKAPPELRPPIS</sequence>
<protein>
    <submittedName>
        <fullName evidence="1">Uncharacterized protein</fullName>
    </submittedName>
</protein>
<dbReference type="Proteomes" id="UP000694380">
    <property type="component" value="Unplaced"/>
</dbReference>
<dbReference type="Ensembl" id="ENSCPBT00000012447.1">
    <property type="protein sequence ID" value="ENSCPBP00000010371.1"/>
    <property type="gene ID" value="ENSCPBG00000007967.1"/>
</dbReference>
<dbReference type="InterPro" id="IPR013783">
    <property type="entry name" value="Ig-like_fold"/>
</dbReference>